<name>A0A5B6V3K3_9ROSI</name>
<dbReference type="AlphaFoldDB" id="A0A5B6V3K3"/>
<dbReference type="EMBL" id="SMMG02000008">
    <property type="protein sequence ID" value="KAA3463583.1"/>
    <property type="molecule type" value="Genomic_DNA"/>
</dbReference>
<evidence type="ECO:0000313" key="2">
    <source>
        <dbReference type="EMBL" id="KAA3463583.1"/>
    </source>
</evidence>
<feature type="region of interest" description="Disordered" evidence="1">
    <location>
        <begin position="61"/>
        <end position="80"/>
    </location>
</feature>
<feature type="compositionally biased region" description="Basic and acidic residues" evidence="1">
    <location>
        <begin position="61"/>
        <end position="70"/>
    </location>
</feature>
<evidence type="ECO:0000256" key="1">
    <source>
        <dbReference type="SAM" id="MobiDB-lite"/>
    </source>
</evidence>
<evidence type="ECO:0000313" key="3">
    <source>
        <dbReference type="Proteomes" id="UP000325315"/>
    </source>
</evidence>
<gene>
    <name evidence="2" type="ORF">EPI10_007922</name>
</gene>
<sequence>MRTCPLLSRTTTLDAEAPFLSSKAPSKLILKLLPEFLSPQMLHKTKQKILHFSSDKETTAKELLTEKTPDDSPLQAIKSS</sequence>
<comment type="caution">
    <text evidence="2">The sequence shown here is derived from an EMBL/GenBank/DDBJ whole genome shotgun (WGS) entry which is preliminary data.</text>
</comment>
<organism evidence="2 3">
    <name type="scientific">Gossypium australe</name>
    <dbReference type="NCBI Taxonomy" id="47621"/>
    <lineage>
        <taxon>Eukaryota</taxon>
        <taxon>Viridiplantae</taxon>
        <taxon>Streptophyta</taxon>
        <taxon>Embryophyta</taxon>
        <taxon>Tracheophyta</taxon>
        <taxon>Spermatophyta</taxon>
        <taxon>Magnoliopsida</taxon>
        <taxon>eudicotyledons</taxon>
        <taxon>Gunneridae</taxon>
        <taxon>Pentapetalae</taxon>
        <taxon>rosids</taxon>
        <taxon>malvids</taxon>
        <taxon>Malvales</taxon>
        <taxon>Malvaceae</taxon>
        <taxon>Malvoideae</taxon>
        <taxon>Gossypium</taxon>
    </lineage>
</organism>
<keyword evidence="3" id="KW-1185">Reference proteome</keyword>
<proteinExistence type="predicted"/>
<dbReference type="Proteomes" id="UP000325315">
    <property type="component" value="Unassembled WGS sequence"/>
</dbReference>
<protein>
    <submittedName>
        <fullName evidence="2">Uncharacterized protein</fullName>
    </submittedName>
</protein>
<accession>A0A5B6V3K3</accession>
<reference evidence="3" key="1">
    <citation type="journal article" date="2019" name="Plant Biotechnol. J.">
        <title>Genome sequencing of the Australian wild diploid species Gossypium australe highlights disease resistance and delayed gland morphogenesis.</title>
        <authorList>
            <person name="Cai Y."/>
            <person name="Cai X."/>
            <person name="Wang Q."/>
            <person name="Wang P."/>
            <person name="Zhang Y."/>
            <person name="Cai C."/>
            <person name="Xu Y."/>
            <person name="Wang K."/>
            <person name="Zhou Z."/>
            <person name="Wang C."/>
            <person name="Geng S."/>
            <person name="Li B."/>
            <person name="Dong Q."/>
            <person name="Hou Y."/>
            <person name="Wang H."/>
            <person name="Ai P."/>
            <person name="Liu Z."/>
            <person name="Yi F."/>
            <person name="Sun M."/>
            <person name="An G."/>
            <person name="Cheng J."/>
            <person name="Zhang Y."/>
            <person name="Shi Q."/>
            <person name="Xie Y."/>
            <person name="Shi X."/>
            <person name="Chang Y."/>
            <person name="Huang F."/>
            <person name="Chen Y."/>
            <person name="Hong S."/>
            <person name="Mi L."/>
            <person name="Sun Q."/>
            <person name="Zhang L."/>
            <person name="Zhou B."/>
            <person name="Peng R."/>
            <person name="Zhang X."/>
            <person name="Liu F."/>
        </authorList>
    </citation>
    <scope>NUCLEOTIDE SEQUENCE [LARGE SCALE GENOMIC DNA]</scope>
    <source>
        <strain evidence="3">cv. PA1801</strain>
    </source>
</reference>